<dbReference type="InterPro" id="IPR027065">
    <property type="entry name" value="Lon_Prtase"/>
</dbReference>
<dbReference type="Pfam" id="PF00004">
    <property type="entry name" value="AAA"/>
    <property type="match status" value="1"/>
</dbReference>
<gene>
    <name evidence="2" type="ORF">OCV63_12945</name>
</gene>
<organism evidence="2 3">
    <name type="scientific">Laedolimicola ammoniilytica</name>
    <dbReference type="NCBI Taxonomy" id="2981771"/>
    <lineage>
        <taxon>Bacteria</taxon>
        <taxon>Bacillati</taxon>
        <taxon>Bacillota</taxon>
        <taxon>Clostridia</taxon>
        <taxon>Lachnospirales</taxon>
        <taxon>Lachnospiraceae</taxon>
        <taxon>Laedolimicola</taxon>
    </lineage>
</organism>
<protein>
    <submittedName>
        <fullName evidence="2">AAA family ATPase</fullName>
    </submittedName>
</protein>
<dbReference type="InterPro" id="IPR003593">
    <property type="entry name" value="AAA+_ATPase"/>
</dbReference>
<name>A0ABT2RZW9_9FIRM</name>
<evidence type="ECO:0000313" key="3">
    <source>
        <dbReference type="Proteomes" id="UP001652461"/>
    </source>
</evidence>
<reference evidence="2 3" key="1">
    <citation type="journal article" date="2021" name="ISME Commun">
        <title>Automated analysis of genomic sequences facilitates high-throughput and comprehensive description of bacteria.</title>
        <authorList>
            <person name="Hitch T.C.A."/>
        </authorList>
    </citation>
    <scope>NUCLEOTIDE SEQUENCE [LARGE SCALE GENOMIC DNA]</scope>
    <source>
        <strain evidence="2 3">Sanger_04</strain>
    </source>
</reference>
<proteinExistence type="predicted"/>
<comment type="caution">
    <text evidence="2">The sequence shown here is derived from an EMBL/GenBank/DDBJ whole genome shotgun (WGS) entry which is preliminary data.</text>
</comment>
<dbReference type="Proteomes" id="UP001652461">
    <property type="component" value="Unassembled WGS sequence"/>
</dbReference>
<keyword evidence="3" id="KW-1185">Reference proteome</keyword>
<dbReference type="EMBL" id="JAOQKC010000019">
    <property type="protein sequence ID" value="MCU6697793.1"/>
    <property type="molecule type" value="Genomic_DNA"/>
</dbReference>
<dbReference type="PANTHER" id="PTHR43718">
    <property type="entry name" value="LON PROTEASE"/>
    <property type="match status" value="1"/>
</dbReference>
<sequence>MPVFDFNSAPAGAPKEPECTYTTYRTNAGEASAEKPILLLDNQKRRWDHHSCGVFTNPAKQTAFEFKEEDGKFNADILLIDARFVSLIKWLGEHQIHVRLSGTNREDGYAVYRIRETAFGGGTKLSAEDGFLQFMIDRLFSSNAPSEEETDEDRDEVGDDMKLTSLQSITDFMTCAGCTLPDNIQLWARRNLAVARSHEVSPEEKRHAQRALSIMMNIQWKSNYFEAIDPTEARRILDEELYGMEKVKQRIIETIIQINRTHTLPAYGLLLVGPAGTGKSQIAYAVARILKLPWTTLDMSSINDPEQLTGSSRVYANAKPGIIMEAFSMSGESNLVFIINELDKANAGKGNGNPADVLLTLLDNLGFTDNYMECMVPTVGVYPIATANDKSQISAPLMSRFAVIDIPDYTEEEKKVIFSRFALPKVLKRMSLREDECIVTPEGLDAVIARYADTTGIRDLEQAAEHIAANALYQIEVNGVKAVQFDAQMVNELLG</sequence>
<accession>A0ABT2RZW9</accession>
<dbReference type="SUPFAM" id="SSF52540">
    <property type="entry name" value="P-loop containing nucleoside triphosphate hydrolases"/>
    <property type="match status" value="1"/>
</dbReference>
<evidence type="ECO:0000259" key="1">
    <source>
        <dbReference type="SMART" id="SM00382"/>
    </source>
</evidence>
<dbReference type="SMART" id="SM00382">
    <property type="entry name" value="AAA"/>
    <property type="match status" value="1"/>
</dbReference>
<dbReference type="RefSeq" id="WP_158364502.1">
    <property type="nucleotide sequence ID" value="NZ_JAOQKC010000019.1"/>
</dbReference>
<feature type="domain" description="AAA+ ATPase" evidence="1">
    <location>
        <begin position="265"/>
        <end position="410"/>
    </location>
</feature>
<dbReference type="Gene3D" id="1.10.8.60">
    <property type="match status" value="1"/>
</dbReference>
<dbReference type="Gene3D" id="3.40.50.300">
    <property type="entry name" value="P-loop containing nucleotide triphosphate hydrolases"/>
    <property type="match status" value="1"/>
</dbReference>
<dbReference type="PANTHER" id="PTHR43718:SF2">
    <property type="entry name" value="LON PROTEASE HOMOLOG, MITOCHONDRIAL"/>
    <property type="match status" value="1"/>
</dbReference>
<dbReference type="InterPro" id="IPR003959">
    <property type="entry name" value="ATPase_AAA_core"/>
</dbReference>
<dbReference type="InterPro" id="IPR027417">
    <property type="entry name" value="P-loop_NTPase"/>
</dbReference>
<evidence type="ECO:0000313" key="2">
    <source>
        <dbReference type="EMBL" id="MCU6697793.1"/>
    </source>
</evidence>